<organism evidence="3 4">
    <name type="scientific">Thalassovita litoralis</name>
    <dbReference type="NCBI Taxonomy" id="1010611"/>
    <lineage>
        <taxon>Bacteria</taxon>
        <taxon>Pseudomonadati</taxon>
        <taxon>Pseudomonadota</taxon>
        <taxon>Alphaproteobacteria</taxon>
        <taxon>Rhodobacterales</taxon>
        <taxon>Roseobacteraceae</taxon>
        <taxon>Thalassovita</taxon>
    </lineage>
</organism>
<dbReference type="PANTHER" id="PTHR11895:SF7">
    <property type="entry name" value="GLUTAMYL-TRNA(GLN) AMIDOTRANSFERASE SUBUNIT A, MITOCHONDRIAL"/>
    <property type="match status" value="1"/>
</dbReference>
<dbReference type="SUPFAM" id="SSF75304">
    <property type="entry name" value="Amidase signature (AS) enzymes"/>
    <property type="match status" value="1"/>
</dbReference>
<dbReference type="RefSeq" id="WP_142494482.1">
    <property type="nucleotide sequence ID" value="NZ_FXTO01000030.1"/>
</dbReference>
<gene>
    <name evidence="3" type="ORF">SAMN06265173_1303</name>
</gene>
<proteinExistence type="inferred from homology"/>
<dbReference type="OrthoDB" id="9777859at2"/>
<dbReference type="InterPro" id="IPR023631">
    <property type="entry name" value="Amidase_dom"/>
</dbReference>
<evidence type="ECO:0000313" key="3">
    <source>
        <dbReference type="EMBL" id="SMO95384.1"/>
    </source>
</evidence>
<dbReference type="PANTHER" id="PTHR11895">
    <property type="entry name" value="TRANSAMIDASE"/>
    <property type="match status" value="1"/>
</dbReference>
<dbReference type="AlphaFoldDB" id="A0A521FHB2"/>
<feature type="domain" description="Amidase" evidence="2">
    <location>
        <begin position="57"/>
        <end position="150"/>
    </location>
</feature>
<dbReference type="Proteomes" id="UP000316030">
    <property type="component" value="Unassembled WGS sequence"/>
</dbReference>
<name>A0A521FHB2_9RHOB</name>
<dbReference type="InterPro" id="IPR036928">
    <property type="entry name" value="AS_sf"/>
</dbReference>
<dbReference type="InterPro" id="IPR000120">
    <property type="entry name" value="Amidase"/>
</dbReference>
<dbReference type="Gene3D" id="3.90.1300.10">
    <property type="entry name" value="Amidase signature (AS) domain"/>
    <property type="match status" value="1"/>
</dbReference>
<dbReference type="GO" id="GO:0003824">
    <property type="term" value="F:catalytic activity"/>
    <property type="evidence" value="ECO:0007669"/>
    <property type="project" value="InterPro"/>
</dbReference>
<protein>
    <submittedName>
        <fullName evidence="3">Amidase</fullName>
    </submittedName>
</protein>
<evidence type="ECO:0000256" key="1">
    <source>
        <dbReference type="ARBA" id="ARBA00009199"/>
    </source>
</evidence>
<dbReference type="EMBL" id="FXTO01000030">
    <property type="protein sequence ID" value="SMO95384.1"/>
    <property type="molecule type" value="Genomic_DNA"/>
</dbReference>
<accession>A0A521FHB2</accession>
<comment type="similarity">
    <text evidence="1">Belongs to the amidase family.</text>
</comment>
<sequence length="170" mass="18804">MQRSPPADQAGPLRLRLMFTESENDMRTALAEKGSPEMQAYYDAFLANFEPTDLRGLLAALQERVVIQRAWAEMFETIDVLLMPTSLARPFENDLDFKDTSALAEISRIQAPLYTVNALGLPSAALPTHLEDGIPVGVQLIGPMHEDGFVLDVAGALEQQLGTLWQKLHL</sequence>
<dbReference type="Pfam" id="PF01425">
    <property type="entry name" value="Amidase"/>
    <property type="match status" value="1"/>
</dbReference>
<reference evidence="3 4" key="1">
    <citation type="submission" date="2017-05" db="EMBL/GenBank/DDBJ databases">
        <authorList>
            <person name="Varghese N."/>
            <person name="Submissions S."/>
        </authorList>
    </citation>
    <scope>NUCLEOTIDE SEQUENCE [LARGE SCALE GENOMIC DNA]</scope>
    <source>
        <strain evidence="3 4">DSM 29506</strain>
    </source>
</reference>
<evidence type="ECO:0000259" key="2">
    <source>
        <dbReference type="Pfam" id="PF01425"/>
    </source>
</evidence>
<keyword evidence="4" id="KW-1185">Reference proteome</keyword>
<evidence type="ECO:0000313" key="4">
    <source>
        <dbReference type="Proteomes" id="UP000316030"/>
    </source>
</evidence>